<dbReference type="EMBL" id="CADCUQ010000294">
    <property type="protein sequence ID" value="CAA9393019.1"/>
    <property type="molecule type" value="Genomic_DNA"/>
</dbReference>
<feature type="compositionally biased region" description="Low complexity" evidence="1">
    <location>
        <begin position="34"/>
        <end position="51"/>
    </location>
</feature>
<gene>
    <name evidence="3" type="ORF">AVDCRST_MAG64-1285</name>
</gene>
<name>A0A6J4NVM6_9BACT</name>
<reference evidence="3" key="1">
    <citation type="submission" date="2020-02" db="EMBL/GenBank/DDBJ databases">
        <authorList>
            <person name="Meier V. D."/>
        </authorList>
    </citation>
    <scope>NUCLEOTIDE SEQUENCE</scope>
    <source>
        <strain evidence="3">AVDCRST_MAG64</strain>
    </source>
</reference>
<evidence type="ECO:0000256" key="1">
    <source>
        <dbReference type="SAM" id="MobiDB-lite"/>
    </source>
</evidence>
<feature type="chain" id="PRO_5026925889" evidence="2">
    <location>
        <begin position="27"/>
        <end position="306"/>
    </location>
</feature>
<feature type="signal peptide" evidence="2">
    <location>
        <begin position="1"/>
        <end position="26"/>
    </location>
</feature>
<keyword evidence="2" id="KW-0732">Signal</keyword>
<protein>
    <submittedName>
        <fullName evidence="3">Uncharacterized protein</fullName>
    </submittedName>
</protein>
<sequence length="306" mass="31895">MTRKLSIPLAVAALAVGGVLLGPAFAEDDDVAAPAAAQGEQADAKETAAAAPSFPPGVKVDDDPEEERGALFGTFADATKAVLTKDGFDDFVERLVDQDRNRIGEDGFAEKKFADLNATAQAIRTAWKDKFGDEFDVEEEQAFAKLAVAVGKIDDPKAMASAWPVPPVTADPSGAPAGEDAIPAGATETAGNEDPDLNSNIEKGRGVAIATLPASHGLPALNVSLIHEVPGWRVDVPNALTGRQLHDGLLKHLTHVADTQAQWPADRDEAALMIAHHVLLGAYGVDVEPVKGDERAKDAPGASPAE</sequence>
<evidence type="ECO:0000313" key="3">
    <source>
        <dbReference type="EMBL" id="CAA9393019.1"/>
    </source>
</evidence>
<evidence type="ECO:0000256" key="2">
    <source>
        <dbReference type="SAM" id="SignalP"/>
    </source>
</evidence>
<dbReference type="AlphaFoldDB" id="A0A6J4NVM6"/>
<accession>A0A6J4NVM6</accession>
<proteinExistence type="predicted"/>
<feature type="region of interest" description="Disordered" evidence="1">
    <location>
        <begin position="170"/>
        <end position="198"/>
    </location>
</feature>
<organism evidence="3">
    <name type="scientific">uncultured Phycisphaerae bacterium</name>
    <dbReference type="NCBI Taxonomy" id="904963"/>
    <lineage>
        <taxon>Bacteria</taxon>
        <taxon>Pseudomonadati</taxon>
        <taxon>Planctomycetota</taxon>
        <taxon>Phycisphaerae</taxon>
        <taxon>environmental samples</taxon>
    </lineage>
</organism>
<feature type="region of interest" description="Disordered" evidence="1">
    <location>
        <begin position="34"/>
        <end position="63"/>
    </location>
</feature>